<gene>
    <name evidence="5" type="ORF">BDQ12DRAFT_725705</name>
</gene>
<protein>
    <recommendedName>
        <fullName evidence="4">Alpha-type protein kinase domain-containing protein</fullName>
    </recommendedName>
</protein>
<reference evidence="5 6" key="1">
    <citation type="journal article" date="2019" name="Nat. Ecol. Evol.">
        <title>Megaphylogeny resolves global patterns of mushroom evolution.</title>
        <authorList>
            <person name="Varga T."/>
            <person name="Krizsan K."/>
            <person name="Foldi C."/>
            <person name="Dima B."/>
            <person name="Sanchez-Garcia M."/>
            <person name="Sanchez-Ramirez S."/>
            <person name="Szollosi G.J."/>
            <person name="Szarkandi J.G."/>
            <person name="Papp V."/>
            <person name="Albert L."/>
            <person name="Andreopoulos W."/>
            <person name="Angelini C."/>
            <person name="Antonin V."/>
            <person name="Barry K.W."/>
            <person name="Bougher N.L."/>
            <person name="Buchanan P."/>
            <person name="Buyck B."/>
            <person name="Bense V."/>
            <person name="Catcheside P."/>
            <person name="Chovatia M."/>
            <person name="Cooper J."/>
            <person name="Damon W."/>
            <person name="Desjardin D."/>
            <person name="Finy P."/>
            <person name="Geml J."/>
            <person name="Haridas S."/>
            <person name="Hughes K."/>
            <person name="Justo A."/>
            <person name="Karasinski D."/>
            <person name="Kautmanova I."/>
            <person name="Kiss B."/>
            <person name="Kocsube S."/>
            <person name="Kotiranta H."/>
            <person name="LaButti K.M."/>
            <person name="Lechner B.E."/>
            <person name="Liimatainen K."/>
            <person name="Lipzen A."/>
            <person name="Lukacs Z."/>
            <person name="Mihaltcheva S."/>
            <person name="Morgado L.N."/>
            <person name="Niskanen T."/>
            <person name="Noordeloos M.E."/>
            <person name="Ohm R.A."/>
            <person name="Ortiz-Santana B."/>
            <person name="Ovrebo C."/>
            <person name="Racz N."/>
            <person name="Riley R."/>
            <person name="Savchenko A."/>
            <person name="Shiryaev A."/>
            <person name="Soop K."/>
            <person name="Spirin V."/>
            <person name="Szebenyi C."/>
            <person name="Tomsovsky M."/>
            <person name="Tulloss R.E."/>
            <person name="Uehling J."/>
            <person name="Grigoriev I.V."/>
            <person name="Vagvolgyi C."/>
            <person name="Papp T."/>
            <person name="Martin F.M."/>
            <person name="Miettinen O."/>
            <person name="Hibbett D.S."/>
            <person name="Nagy L.G."/>
        </authorList>
    </citation>
    <scope>NUCLEOTIDE SEQUENCE [LARGE SCALE GENOMIC DNA]</scope>
    <source>
        <strain evidence="5 6">CBS 166.37</strain>
    </source>
</reference>
<organism evidence="5 6">
    <name type="scientific">Crucibulum laeve</name>
    <dbReference type="NCBI Taxonomy" id="68775"/>
    <lineage>
        <taxon>Eukaryota</taxon>
        <taxon>Fungi</taxon>
        <taxon>Dikarya</taxon>
        <taxon>Basidiomycota</taxon>
        <taxon>Agaricomycotina</taxon>
        <taxon>Agaricomycetes</taxon>
        <taxon>Agaricomycetidae</taxon>
        <taxon>Agaricales</taxon>
        <taxon>Agaricineae</taxon>
        <taxon>Nidulariaceae</taxon>
        <taxon>Crucibulum</taxon>
    </lineage>
</organism>
<keyword evidence="1" id="KW-0723">Serine/threonine-protein kinase</keyword>
<dbReference type="SUPFAM" id="SSF56112">
    <property type="entry name" value="Protein kinase-like (PK-like)"/>
    <property type="match status" value="1"/>
</dbReference>
<evidence type="ECO:0000256" key="1">
    <source>
        <dbReference type="ARBA" id="ARBA00022527"/>
    </source>
</evidence>
<dbReference type="InterPro" id="IPR004166">
    <property type="entry name" value="a-kinase_dom"/>
</dbReference>
<dbReference type="STRING" id="68775.A0A5C3LS26"/>
<evidence type="ECO:0000313" key="6">
    <source>
        <dbReference type="Proteomes" id="UP000308652"/>
    </source>
</evidence>
<evidence type="ECO:0000256" key="3">
    <source>
        <dbReference type="ARBA" id="ARBA00022777"/>
    </source>
</evidence>
<evidence type="ECO:0000259" key="4">
    <source>
        <dbReference type="Pfam" id="PF02816"/>
    </source>
</evidence>
<dbReference type="GO" id="GO:0005524">
    <property type="term" value="F:ATP binding"/>
    <property type="evidence" value="ECO:0007669"/>
    <property type="project" value="InterPro"/>
</dbReference>
<dbReference type="AlphaFoldDB" id="A0A5C3LS26"/>
<keyword evidence="6" id="KW-1185">Reference proteome</keyword>
<keyword evidence="3" id="KW-0418">Kinase</keyword>
<sequence length="224" mass="24463">MTASILHSADATLDALLTKAESVYKNSPILTSMCTPSFVWGSVTFSVQLTHTTAGKLNSIEIAIFQHKQVNSSPEMNEQDLCAEMEVAVLAQYFLDSFYCHGEGLGLKLPVIKWNLPFFCTLLDHSAVADINTLHSRSLLWKDFLVAPLLIIGGEYKEIKFSGTEDFSPNTNVIGQTIDAYVHHTLIDSGGTLLLADVQGVLSPQKELTLFDPQGHSFLADGST</sequence>
<feature type="domain" description="Alpha-type protein kinase" evidence="4">
    <location>
        <begin position="69"/>
        <end position="217"/>
    </location>
</feature>
<evidence type="ECO:0000313" key="5">
    <source>
        <dbReference type="EMBL" id="TFK35914.1"/>
    </source>
</evidence>
<keyword evidence="2" id="KW-0808">Transferase</keyword>
<dbReference type="OrthoDB" id="301415at2759"/>
<dbReference type="InterPro" id="IPR011009">
    <property type="entry name" value="Kinase-like_dom_sf"/>
</dbReference>
<dbReference type="GO" id="GO:0004674">
    <property type="term" value="F:protein serine/threonine kinase activity"/>
    <property type="evidence" value="ECO:0007669"/>
    <property type="project" value="UniProtKB-KW"/>
</dbReference>
<evidence type="ECO:0000256" key="2">
    <source>
        <dbReference type="ARBA" id="ARBA00022679"/>
    </source>
</evidence>
<accession>A0A5C3LS26</accession>
<dbReference type="Pfam" id="PF02816">
    <property type="entry name" value="Alpha_kinase"/>
    <property type="match status" value="1"/>
</dbReference>
<proteinExistence type="predicted"/>
<name>A0A5C3LS26_9AGAR</name>
<dbReference type="Proteomes" id="UP000308652">
    <property type="component" value="Unassembled WGS sequence"/>
</dbReference>
<dbReference type="EMBL" id="ML213618">
    <property type="protein sequence ID" value="TFK35914.1"/>
    <property type="molecule type" value="Genomic_DNA"/>
</dbReference>
<dbReference type="Gene3D" id="3.20.200.10">
    <property type="entry name" value="MHCK/EF2 kinase"/>
    <property type="match status" value="1"/>
</dbReference>